<dbReference type="SUPFAM" id="SSF55874">
    <property type="entry name" value="ATPase domain of HSP90 chaperone/DNA topoisomerase II/histidine kinase"/>
    <property type="match status" value="1"/>
</dbReference>
<evidence type="ECO:0000256" key="10">
    <source>
        <dbReference type="SAM" id="MobiDB-lite"/>
    </source>
</evidence>
<dbReference type="PANTHER" id="PTHR44936">
    <property type="entry name" value="SENSOR PROTEIN CREC"/>
    <property type="match status" value="1"/>
</dbReference>
<dbReference type="InterPro" id="IPR003660">
    <property type="entry name" value="HAMP_dom"/>
</dbReference>
<dbReference type="SMART" id="SM00304">
    <property type="entry name" value="HAMP"/>
    <property type="match status" value="1"/>
</dbReference>
<evidence type="ECO:0000256" key="5">
    <source>
        <dbReference type="ARBA" id="ARBA00022553"/>
    </source>
</evidence>
<evidence type="ECO:0000256" key="4">
    <source>
        <dbReference type="ARBA" id="ARBA00022475"/>
    </source>
</evidence>
<evidence type="ECO:0000256" key="9">
    <source>
        <dbReference type="ARBA" id="ARBA00022840"/>
    </source>
</evidence>
<organism evidence="14 15">
    <name type="scientific">Brevundimonas terrae</name>
    <dbReference type="NCBI Taxonomy" id="363631"/>
    <lineage>
        <taxon>Bacteria</taxon>
        <taxon>Pseudomonadati</taxon>
        <taxon>Pseudomonadota</taxon>
        <taxon>Alphaproteobacteria</taxon>
        <taxon>Caulobacterales</taxon>
        <taxon>Caulobacteraceae</taxon>
        <taxon>Brevundimonas</taxon>
    </lineage>
</organism>
<dbReference type="PRINTS" id="PR00344">
    <property type="entry name" value="BCTRLSENSOR"/>
</dbReference>
<evidence type="ECO:0000313" key="15">
    <source>
        <dbReference type="Proteomes" id="UP001500791"/>
    </source>
</evidence>
<dbReference type="Proteomes" id="UP001500791">
    <property type="component" value="Unassembled WGS sequence"/>
</dbReference>
<evidence type="ECO:0000256" key="2">
    <source>
        <dbReference type="ARBA" id="ARBA00004651"/>
    </source>
</evidence>
<dbReference type="Gene3D" id="3.30.565.10">
    <property type="entry name" value="Histidine kinase-like ATPase, C-terminal domain"/>
    <property type="match status" value="1"/>
</dbReference>
<evidence type="ECO:0000313" key="14">
    <source>
        <dbReference type="EMBL" id="GAA0383360.1"/>
    </source>
</evidence>
<proteinExistence type="predicted"/>
<protein>
    <recommendedName>
        <fullName evidence="3">histidine kinase</fullName>
        <ecNumber evidence="3">2.7.13.3</ecNumber>
    </recommendedName>
</protein>
<evidence type="ECO:0000256" key="7">
    <source>
        <dbReference type="ARBA" id="ARBA00022741"/>
    </source>
</evidence>
<dbReference type="InterPro" id="IPR004358">
    <property type="entry name" value="Sig_transdc_His_kin-like_C"/>
</dbReference>
<dbReference type="EMBL" id="BAAAEJ010000003">
    <property type="protein sequence ID" value="GAA0383360.1"/>
    <property type="molecule type" value="Genomic_DNA"/>
</dbReference>
<comment type="catalytic activity">
    <reaction evidence="1">
        <text>ATP + protein L-histidine = ADP + protein N-phospho-L-histidine.</text>
        <dbReference type="EC" id="2.7.13.3"/>
    </reaction>
</comment>
<keyword evidence="9" id="KW-0067">ATP-binding</keyword>
<comment type="subcellular location">
    <subcellularLocation>
        <location evidence="2">Cell membrane</location>
        <topology evidence="2">Multi-pass membrane protein</topology>
    </subcellularLocation>
</comment>
<dbReference type="PANTHER" id="PTHR44936:SF10">
    <property type="entry name" value="SENSOR PROTEIN RSTB"/>
    <property type="match status" value="1"/>
</dbReference>
<evidence type="ECO:0000256" key="6">
    <source>
        <dbReference type="ARBA" id="ARBA00022679"/>
    </source>
</evidence>
<dbReference type="InterPro" id="IPR003661">
    <property type="entry name" value="HisK_dim/P_dom"/>
</dbReference>
<dbReference type="InterPro" id="IPR050980">
    <property type="entry name" value="2C_sensor_his_kinase"/>
</dbReference>
<evidence type="ECO:0000259" key="13">
    <source>
        <dbReference type="PROSITE" id="PS50885"/>
    </source>
</evidence>
<feature type="transmembrane region" description="Helical" evidence="11">
    <location>
        <begin position="32"/>
        <end position="53"/>
    </location>
</feature>
<keyword evidence="8 14" id="KW-0418">Kinase</keyword>
<dbReference type="CDD" id="cd00082">
    <property type="entry name" value="HisKA"/>
    <property type="match status" value="1"/>
</dbReference>
<keyword evidence="7" id="KW-0547">Nucleotide-binding</keyword>
<dbReference type="GO" id="GO:0016301">
    <property type="term" value="F:kinase activity"/>
    <property type="evidence" value="ECO:0007669"/>
    <property type="project" value="UniProtKB-KW"/>
</dbReference>
<dbReference type="CDD" id="cd00075">
    <property type="entry name" value="HATPase"/>
    <property type="match status" value="1"/>
</dbReference>
<feature type="domain" description="Histidine kinase" evidence="12">
    <location>
        <begin position="275"/>
        <end position="485"/>
    </location>
</feature>
<sequence>MIDPRRISIGKLKLPLPPRKGERLRPHGPDGLTARLMLLTVAFTLLVAGMILVPSASSFQERWLRDRLQAAELASVGVEALPYSAVEDTTAEQLLTIGGVQSVVVGEQGVRRLLLQAPNLPRTPDLIDLRNRSIGNKLLDPWRTLFGHPDRSLRVQATPRYRSGDLIEILAPAQPLKVELRAFILNNLFVSMIIALVAGGLLWLGLSFLVLQPLQRVTRSIERFAANPEIRGEAPSDRHDEIGRVERELARMQEEVRQSLRSRARLVALGEAVAKINHDLRNMLTSAQIASERLSSSSDPLVAKALPRLERALGRAANLARNVLEYGKSEEPEPERRRLLLARVVAAAGEDAGLSDKGVRLAAHLPARFVISADPDQLHRILVNLMRNARQAIETLNAGEAGQITIEADIQNGMSVIRIRDNGPGVPERLAGRLFEPFVSGSKSDGTGLGLTISRELAANHGGDLRLVETGPEGSTFELRLPQPLTGADTPAKTTEETGVPFHAD</sequence>
<evidence type="ECO:0000256" key="8">
    <source>
        <dbReference type="ARBA" id="ARBA00022777"/>
    </source>
</evidence>
<accession>A0ABP3HZG9</accession>
<dbReference type="SUPFAM" id="SSF47384">
    <property type="entry name" value="Homodimeric domain of signal transducing histidine kinase"/>
    <property type="match status" value="1"/>
</dbReference>
<gene>
    <name evidence="14" type="ORF">GCM10009093_07900</name>
</gene>
<dbReference type="Pfam" id="PF00512">
    <property type="entry name" value="HisKA"/>
    <property type="match status" value="1"/>
</dbReference>
<comment type="caution">
    <text evidence="14">The sequence shown here is derived from an EMBL/GenBank/DDBJ whole genome shotgun (WGS) entry which is preliminary data.</text>
</comment>
<dbReference type="Pfam" id="PF02518">
    <property type="entry name" value="HATPase_c"/>
    <property type="match status" value="1"/>
</dbReference>
<keyword evidence="11" id="KW-0472">Membrane</keyword>
<dbReference type="InterPro" id="IPR036097">
    <property type="entry name" value="HisK_dim/P_sf"/>
</dbReference>
<dbReference type="SMART" id="SM00387">
    <property type="entry name" value="HATPase_c"/>
    <property type="match status" value="1"/>
</dbReference>
<name>A0ABP3HZG9_9CAUL</name>
<keyword evidence="6" id="KW-0808">Transferase</keyword>
<keyword evidence="11" id="KW-1133">Transmembrane helix</keyword>
<dbReference type="RefSeq" id="WP_341771048.1">
    <property type="nucleotide sequence ID" value="NZ_BAAAEJ010000003.1"/>
</dbReference>
<dbReference type="EC" id="2.7.13.3" evidence="3"/>
<keyword evidence="11" id="KW-0812">Transmembrane</keyword>
<dbReference type="Gene3D" id="1.10.287.130">
    <property type="match status" value="1"/>
</dbReference>
<evidence type="ECO:0000256" key="11">
    <source>
        <dbReference type="SAM" id="Phobius"/>
    </source>
</evidence>
<keyword evidence="5" id="KW-0597">Phosphoprotein</keyword>
<feature type="domain" description="HAMP" evidence="13">
    <location>
        <begin position="208"/>
        <end position="261"/>
    </location>
</feature>
<dbReference type="PROSITE" id="PS50109">
    <property type="entry name" value="HIS_KIN"/>
    <property type="match status" value="1"/>
</dbReference>
<evidence type="ECO:0000256" key="3">
    <source>
        <dbReference type="ARBA" id="ARBA00012438"/>
    </source>
</evidence>
<dbReference type="InterPro" id="IPR036890">
    <property type="entry name" value="HATPase_C_sf"/>
</dbReference>
<reference evidence="15" key="1">
    <citation type="journal article" date="2019" name="Int. J. Syst. Evol. Microbiol.">
        <title>The Global Catalogue of Microorganisms (GCM) 10K type strain sequencing project: providing services to taxonomists for standard genome sequencing and annotation.</title>
        <authorList>
            <consortium name="The Broad Institute Genomics Platform"/>
            <consortium name="The Broad Institute Genome Sequencing Center for Infectious Disease"/>
            <person name="Wu L."/>
            <person name="Ma J."/>
        </authorList>
    </citation>
    <scope>NUCLEOTIDE SEQUENCE [LARGE SCALE GENOMIC DNA]</scope>
    <source>
        <strain evidence="15">JCM 13476</strain>
    </source>
</reference>
<feature type="region of interest" description="Disordered" evidence="10">
    <location>
        <begin position="475"/>
        <end position="505"/>
    </location>
</feature>
<dbReference type="SMART" id="SM00388">
    <property type="entry name" value="HisKA"/>
    <property type="match status" value="1"/>
</dbReference>
<dbReference type="PROSITE" id="PS50885">
    <property type="entry name" value="HAMP"/>
    <property type="match status" value="1"/>
</dbReference>
<evidence type="ECO:0000256" key="1">
    <source>
        <dbReference type="ARBA" id="ARBA00000085"/>
    </source>
</evidence>
<evidence type="ECO:0000259" key="12">
    <source>
        <dbReference type="PROSITE" id="PS50109"/>
    </source>
</evidence>
<dbReference type="InterPro" id="IPR003594">
    <property type="entry name" value="HATPase_dom"/>
</dbReference>
<keyword evidence="15" id="KW-1185">Reference proteome</keyword>
<dbReference type="InterPro" id="IPR005467">
    <property type="entry name" value="His_kinase_dom"/>
</dbReference>
<feature type="transmembrane region" description="Helical" evidence="11">
    <location>
        <begin position="188"/>
        <end position="211"/>
    </location>
</feature>
<keyword evidence="4" id="KW-1003">Cell membrane</keyword>